<gene>
    <name evidence="2" type="ORF">SAMN05421756_102276</name>
</gene>
<dbReference type="AlphaFoldDB" id="A0A1H9CNS9"/>
<evidence type="ECO:0008006" key="4">
    <source>
        <dbReference type="Google" id="ProtNLM"/>
    </source>
</evidence>
<keyword evidence="3" id="KW-1185">Reference proteome</keyword>
<accession>A0A1H9CNS9</accession>
<sequence>MRAGGCHAAVVRAPLEVRWSRSKQVGPLVLLGVFFLAVLLAWVFHVVPGWLGALDTVLFGGVVVYGLVSLRRIRPDVAVARLDEEGVTVPGARTVPWSDLRQVVVGPMRPAWFLGSRRLQVVSFLPHAGADLPGPPGPVNPQRWGRGFRERLYGTNLLLLSSATSVDGREIAQAAHELGGLPVRHVPFHPVRRWLVVLGGAVVLGVAIAVVRRLVG</sequence>
<feature type="transmembrane region" description="Helical" evidence="1">
    <location>
        <begin position="50"/>
        <end position="68"/>
    </location>
</feature>
<protein>
    <recommendedName>
        <fullName evidence="4">PH domain-containing protein</fullName>
    </recommendedName>
</protein>
<reference evidence="3" key="1">
    <citation type="submission" date="2016-10" db="EMBL/GenBank/DDBJ databases">
        <authorList>
            <person name="Varghese N."/>
            <person name="Submissions S."/>
        </authorList>
    </citation>
    <scope>NUCLEOTIDE SEQUENCE [LARGE SCALE GENOMIC DNA]</scope>
    <source>
        <strain evidence="3">CGMCC 4.6856</strain>
    </source>
</reference>
<dbReference type="Proteomes" id="UP000198504">
    <property type="component" value="Unassembled WGS sequence"/>
</dbReference>
<evidence type="ECO:0000256" key="1">
    <source>
        <dbReference type="SAM" id="Phobius"/>
    </source>
</evidence>
<dbReference type="EMBL" id="FOFA01000002">
    <property type="protein sequence ID" value="SEQ02872.1"/>
    <property type="molecule type" value="Genomic_DNA"/>
</dbReference>
<dbReference type="STRING" id="1036181.SAMN05421756_102276"/>
<keyword evidence="1" id="KW-1133">Transmembrane helix</keyword>
<name>A0A1H9CNS9_9ACTN</name>
<proteinExistence type="predicted"/>
<feature type="transmembrane region" description="Helical" evidence="1">
    <location>
        <begin position="25"/>
        <end position="44"/>
    </location>
</feature>
<evidence type="ECO:0000313" key="3">
    <source>
        <dbReference type="Proteomes" id="UP000198504"/>
    </source>
</evidence>
<keyword evidence="1" id="KW-0812">Transmembrane</keyword>
<keyword evidence="1" id="KW-0472">Membrane</keyword>
<organism evidence="2 3">
    <name type="scientific">Microlunatus flavus</name>
    <dbReference type="NCBI Taxonomy" id="1036181"/>
    <lineage>
        <taxon>Bacteria</taxon>
        <taxon>Bacillati</taxon>
        <taxon>Actinomycetota</taxon>
        <taxon>Actinomycetes</taxon>
        <taxon>Propionibacteriales</taxon>
        <taxon>Propionibacteriaceae</taxon>
        <taxon>Microlunatus</taxon>
    </lineage>
</organism>
<evidence type="ECO:0000313" key="2">
    <source>
        <dbReference type="EMBL" id="SEQ02872.1"/>
    </source>
</evidence>
<feature type="transmembrane region" description="Helical" evidence="1">
    <location>
        <begin position="194"/>
        <end position="215"/>
    </location>
</feature>